<keyword evidence="2" id="KW-1185">Reference proteome</keyword>
<name>A0AAV4QC07_9ARAC</name>
<comment type="caution">
    <text evidence="1">The sequence shown here is derived from an EMBL/GenBank/DDBJ whole genome shotgun (WGS) entry which is preliminary data.</text>
</comment>
<sequence>MLRSPTEYAVVLHLITSPTEEENSSNNDDQKRFPFLFAEYGGKEGRTRNPTPRVTRKCERVIFRESAGAILNPFLSRRTLPQTVSGGEDRHAIKELPFPVHRPYRAPPFPFRQSEKNHAWRGRGRKIFWHGSVDANVWMRLCMEWKFKFLFEKLFKMVFQFPFKKLSIMMLQSFCE</sequence>
<reference evidence="1 2" key="1">
    <citation type="submission" date="2021-06" db="EMBL/GenBank/DDBJ databases">
        <title>Caerostris darwini draft genome.</title>
        <authorList>
            <person name="Kono N."/>
            <person name="Arakawa K."/>
        </authorList>
    </citation>
    <scope>NUCLEOTIDE SEQUENCE [LARGE SCALE GENOMIC DNA]</scope>
</reference>
<organism evidence="1 2">
    <name type="scientific">Caerostris darwini</name>
    <dbReference type="NCBI Taxonomy" id="1538125"/>
    <lineage>
        <taxon>Eukaryota</taxon>
        <taxon>Metazoa</taxon>
        <taxon>Ecdysozoa</taxon>
        <taxon>Arthropoda</taxon>
        <taxon>Chelicerata</taxon>
        <taxon>Arachnida</taxon>
        <taxon>Araneae</taxon>
        <taxon>Araneomorphae</taxon>
        <taxon>Entelegynae</taxon>
        <taxon>Araneoidea</taxon>
        <taxon>Araneidae</taxon>
        <taxon>Caerostris</taxon>
    </lineage>
</organism>
<dbReference type="Proteomes" id="UP001054837">
    <property type="component" value="Unassembled WGS sequence"/>
</dbReference>
<protein>
    <submittedName>
        <fullName evidence="1">Uncharacterized protein</fullName>
    </submittedName>
</protein>
<proteinExistence type="predicted"/>
<dbReference type="EMBL" id="BPLQ01004264">
    <property type="protein sequence ID" value="GIY06832.1"/>
    <property type="molecule type" value="Genomic_DNA"/>
</dbReference>
<evidence type="ECO:0000313" key="2">
    <source>
        <dbReference type="Proteomes" id="UP001054837"/>
    </source>
</evidence>
<gene>
    <name evidence="1" type="ORF">CDAR_76661</name>
</gene>
<dbReference type="AlphaFoldDB" id="A0AAV4QC07"/>
<accession>A0AAV4QC07</accession>
<evidence type="ECO:0000313" key="1">
    <source>
        <dbReference type="EMBL" id="GIY06832.1"/>
    </source>
</evidence>